<keyword evidence="1" id="KW-0433">Leucine-rich repeat</keyword>
<dbReference type="AlphaFoldDB" id="A0A2U1Q0Z3"/>
<dbReference type="InterPro" id="IPR042197">
    <property type="entry name" value="Apaf_helical"/>
</dbReference>
<dbReference type="InterPro" id="IPR000157">
    <property type="entry name" value="TIR_dom"/>
</dbReference>
<dbReference type="Gene3D" id="1.10.8.430">
    <property type="entry name" value="Helical domain of apoptotic protease-activating factors"/>
    <property type="match status" value="1"/>
</dbReference>
<organism evidence="7 8">
    <name type="scientific">Artemisia annua</name>
    <name type="common">Sweet wormwood</name>
    <dbReference type="NCBI Taxonomy" id="35608"/>
    <lineage>
        <taxon>Eukaryota</taxon>
        <taxon>Viridiplantae</taxon>
        <taxon>Streptophyta</taxon>
        <taxon>Embryophyta</taxon>
        <taxon>Tracheophyta</taxon>
        <taxon>Spermatophyta</taxon>
        <taxon>Magnoliopsida</taxon>
        <taxon>eudicotyledons</taxon>
        <taxon>Gunneridae</taxon>
        <taxon>Pentapetalae</taxon>
        <taxon>asterids</taxon>
        <taxon>campanulids</taxon>
        <taxon>Asterales</taxon>
        <taxon>Asteraceae</taxon>
        <taxon>Asteroideae</taxon>
        <taxon>Anthemideae</taxon>
        <taxon>Artemisiinae</taxon>
        <taxon>Artemisia</taxon>
    </lineage>
</organism>
<dbReference type="SUPFAM" id="SSF52540">
    <property type="entry name" value="P-loop containing nucleoside triphosphate hydrolases"/>
    <property type="match status" value="1"/>
</dbReference>
<proteinExistence type="predicted"/>
<dbReference type="OrthoDB" id="1936883at2759"/>
<evidence type="ECO:0000259" key="6">
    <source>
        <dbReference type="PROSITE" id="PS50104"/>
    </source>
</evidence>
<dbReference type="SUPFAM" id="SSF52200">
    <property type="entry name" value="Toll/Interleukin receptor TIR domain"/>
    <property type="match status" value="1"/>
</dbReference>
<protein>
    <submittedName>
        <fullName evidence="7">TMV resistance protein N</fullName>
    </submittedName>
</protein>
<dbReference type="InterPro" id="IPR032675">
    <property type="entry name" value="LRR_dom_sf"/>
</dbReference>
<feature type="transmembrane region" description="Helical" evidence="5">
    <location>
        <begin position="1113"/>
        <end position="1132"/>
    </location>
</feature>
<comment type="caution">
    <text evidence="7">The sequence shown here is derived from an EMBL/GenBank/DDBJ whole genome shotgun (WGS) entry which is preliminary data.</text>
</comment>
<dbReference type="SMART" id="SM00255">
    <property type="entry name" value="TIR"/>
    <property type="match status" value="1"/>
</dbReference>
<dbReference type="Pfam" id="PF00931">
    <property type="entry name" value="NB-ARC"/>
    <property type="match status" value="1"/>
</dbReference>
<evidence type="ECO:0000256" key="4">
    <source>
        <dbReference type="ARBA" id="ARBA00023027"/>
    </source>
</evidence>
<evidence type="ECO:0000313" key="8">
    <source>
        <dbReference type="Proteomes" id="UP000245207"/>
    </source>
</evidence>
<evidence type="ECO:0000256" key="2">
    <source>
        <dbReference type="ARBA" id="ARBA00022737"/>
    </source>
</evidence>
<dbReference type="GO" id="GO:0007165">
    <property type="term" value="P:signal transduction"/>
    <property type="evidence" value="ECO:0007669"/>
    <property type="project" value="InterPro"/>
</dbReference>
<dbReference type="Proteomes" id="UP000245207">
    <property type="component" value="Unassembled WGS sequence"/>
</dbReference>
<dbReference type="InterPro" id="IPR044974">
    <property type="entry name" value="Disease_R_plants"/>
</dbReference>
<dbReference type="Pfam" id="PF01582">
    <property type="entry name" value="TIR"/>
    <property type="match status" value="1"/>
</dbReference>
<dbReference type="EMBL" id="PKPP01000526">
    <property type="protein sequence ID" value="PWA91698.1"/>
    <property type="molecule type" value="Genomic_DNA"/>
</dbReference>
<dbReference type="Gene3D" id="3.80.10.10">
    <property type="entry name" value="Ribonuclease Inhibitor"/>
    <property type="match status" value="3"/>
</dbReference>
<dbReference type="PANTHER" id="PTHR11017:SF544">
    <property type="entry name" value="ADP-RIBOSYL CYCLASE_CYCLIC ADP-RIBOSE HYDROLASE"/>
    <property type="match status" value="1"/>
</dbReference>
<dbReference type="InterPro" id="IPR001611">
    <property type="entry name" value="Leu-rich_rpt"/>
</dbReference>
<dbReference type="Pfam" id="PF07725">
    <property type="entry name" value="LRR_3"/>
    <property type="match status" value="1"/>
</dbReference>
<dbReference type="PRINTS" id="PR00364">
    <property type="entry name" value="DISEASERSIST"/>
</dbReference>
<evidence type="ECO:0000256" key="5">
    <source>
        <dbReference type="SAM" id="Phobius"/>
    </source>
</evidence>
<feature type="domain" description="TIR" evidence="6">
    <location>
        <begin position="22"/>
        <end position="187"/>
    </location>
</feature>
<dbReference type="SUPFAM" id="SSF52058">
    <property type="entry name" value="L domain-like"/>
    <property type="match status" value="1"/>
</dbReference>
<keyword evidence="3" id="KW-0611">Plant defense</keyword>
<dbReference type="FunFam" id="3.40.50.10140:FF:000007">
    <property type="entry name" value="Disease resistance protein (TIR-NBS-LRR class)"/>
    <property type="match status" value="1"/>
</dbReference>
<dbReference type="STRING" id="35608.A0A2U1Q0Z3"/>
<keyword evidence="8" id="KW-1185">Reference proteome</keyword>
<keyword evidence="5" id="KW-1133">Transmembrane helix</keyword>
<dbReference type="Pfam" id="PF23598">
    <property type="entry name" value="LRR_14"/>
    <property type="match status" value="1"/>
</dbReference>
<sequence length="1144" mass="131746">MDPSNKREKGLDCYDEPRYKRPKYDVFVNYASEDLGKRFVSHLKGALGREAFTICDHTKLPKGQDEISELLKAIEDSEIYLLVFSNEYASSVRCLEEFALIMETFPKFKHRKVLPVFFNVEPTDVKNQQGPFLDAFKDHETKVDPNKVQKWRQALREAGHLSGLNLKDWPDEEWFIQIIVKDVTKMQNPQQLCYVEHPVGIDSRAQDIISALRLSDPAFTMVAVLGFSGSGKTTIVKAVYDRIAADFDVRCFIQDINSYVYRGLNWKFDLQRDVISCLTRNDKFISSHNDGAAMIRKLISGQKLFLVLDDVYKFEQLQALSIPSASFHCESRIIVTTRNAQLLNNLQHTSYNIELLDTSESFELFTRLIGKGDPMDKKFVDAIVRCAGGIPLVLEVWSRHFTDYDRNLWPSMLETLKRIPHEDTQKKLRTSYDSLPKRAQNLFLDIAFKNEFLYDEVSLHYVIREMGREVVRQEDEDEPGKRTRLMGYKDVIRVLGDCSGTDSVRSIMLYSSEKKKRVTVHFDAFKKMSNLRFIKLDNSHLQWSSSSKDGMSACFSFKHLKYLEWKYFPCKSLDNIDMGNVMVIKLEYSKLEKLWDGVKNFKKLKILDVNWSRSLTKTGNFTGLENLEELNLNECENLEELDSSIGCLQKLVDLNLSYCRWLKSLPWEIGSLISLKYLNLDGIRFNKLPNSLCQLHQLTILQLSHCTNLKSIPDLPLNIEYVEASYCRNLVNLPSNCSELQFLTELWLNDCSKLGSEGFTQVTRLRNLQHLRMKNCNISQVSSGIGNLVSLEDLYLSGNTFSSLPESFSNLSKLEKLDISGCSELQLLPSLPSQLTDIDATYCRSLDVMPFDFRQKAYTFRSKVFKELLTSTEGLHIDIDATYCRSLDVMPFDFRQKAYTFRSKVFKELLTSTEGLHIGLSGEESPEWCTYRDSGNVLSFVAPLHFHHNKICGLIFCATTNHYRNFSTIHNKTKEKSHRMEIKNHVYCTLKVVFYPLNDKTVVVEAGDTVELWVDYAKSCGLRLVYEEEVVDSGLVLKDVRKPTLSLFPSTSESDIMTGNSITELNDEDACSFPIQDEEYTYYDFFPMFSNLILESVYQSYWHAFEGFDETPMLVALIGGVFCILAHVRSSLRLCRKSRVQMML</sequence>
<dbReference type="PROSITE" id="PS51450">
    <property type="entry name" value="LRR"/>
    <property type="match status" value="1"/>
</dbReference>
<dbReference type="GO" id="GO:0006952">
    <property type="term" value="P:defense response"/>
    <property type="evidence" value="ECO:0007669"/>
    <property type="project" value="UniProtKB-KW"/>
</dbReference>
<gene>
    <name evidence="7" type="ORF">CTI12_AA088880</name>
</gene>
<dbReference type="InterPro" id="IPR002182">
    <property type="entry name" value="NB-ARC"/>
</dbReference>
<dbReference type="PANTHER" id="PTHR11017">
    <property type="entry name" value="LEUCINE-RICH REPEAT-CONTAINING PROTEIN"/>
    <property type="match status" value="1"/>
</dbReference>
<evidence type="ECO:0000256" key="1">
    <source>
        <dbReference type="ARBA" id="ARBA00022614"/>
    </source>
</evidence>
<dbReference type="InterPro" id="IPR027417">
    <property type="entry name" value="P-loop_NTPase"/>
</dbReference>
<dbReference type="SMART" id="SM00369">
    <property type="entry name" value="LRR_TYP"/>
    <property type="match status" value="4"/>
</dbReference>
<dbReference type="Gene3D" id="3.40.50.300">
    <property type="entry name" value="P-loop containing nucleotide triphosphate hydrolases"/>
    <property type="match status" value="1"/>
</dbReference>
<dbReference type="Gene3D" id="3.40.50.10140">
    <property type="entry name" value="Toll/interleukin-1 receptor homology (TIR) domain"/>
    <property type="match status" value="1"/>
</dbReference>
<reference evidence="7 8" key="1">
    <citation type="journal article" date="2018" name="Mol. Plant">
        <title>The genome of Artemisia annua provides insight into the evolution of Asteraceae family and artemisinin biosynthesis.</title>
        <authorList>
            <person name="Shen Q."/>
            <person name="Zhang L."/>
            <person name="Liao Z."/>
            <person name="Wang S."/>
            <person name="Yan T."/>
            <person name="Shi P."/>
            <person name="Liu M."/>
            <person name="Fu X."/>
            <person name="Pan Q."/>
            <person name="Wang Y."/>
            <person name="Lv Z."/>
            <person name="Lu X."/>
            <person name="Zhang F."/>
            <person name="Jiang W."/>
            <person name="Ma Y."/>
            <person name="Chen M."/>
            <person name="Hao X."/>
            <person name="Li L."/>
            <person name="Tang Y."/>
            <person name="Lv G."/>
            <person name="Zhou Y."/>
            <person name="Sun X."/>
            <person name="Brodelius P.E."/>
            <person name="Rose J.K.C."/>
            <person name="Tang K."/>
        </authorList>
    </citation>
    <scope>NUCLEOTIDE SEQUENCE [LARGE SCALE GENOMIC DNA]</scope>
    <source>
        <strain evidence="8">cv. Huhao1</strain>
        <tissue evidence="7">Leaf</tissue>
    </source>
</reference>
<dbReference type="PROSITE" id="PS50104">
    <property type="entry name" value="TIR"/>
    <property type="match status" value="1"/>
</dbReference>
<dbReference type="GO" id="GO:0051707">
    <property type="term" value="P:response to other organism"/>
    <property type="evidence" value="ECO:0007669"/>
    <property type="project" value="UniProtKB-ARBA"/>
</dbReference>
<keyword evidence="5" id="KW-0472">Membrane</keyword>
<keyword evidence="2" id="KW-0677">Repeat</keyword>
<dbReference type="InterPro" id="IPR035897">
    <property type="entry name" value="Toll_tir_struct_dom_sf"/>
</dbReference>
<keyword evidence="4" id="KW-0520">NAD</keyword>
<evidence type="ECO:0000313" key="7">
    <source>
        <dbReference type="EMBL" id="PWA91698.1"/>
    </source>
</evidence>
<dbReference type="InterPro" id="IPR055414">
    <property type="entry name" value="LRR_R13L4/SHOC2-like"/>
</dbReference>
<dbReference type="GO" id="GO:0043531">
    <property type="term" value="F:ADP binding"/>
    <property type="evidence" value="ECO:0007669"/>
    <property type="project" value="InterPro"/>
</dbReference>
<keyword evidence="5" id="KW-0812">Transmembrane</keyword>
<accession>A0A2U1Q0Z3</accession>
<name>A0A2U1Q0Z3_ARTAN</name>
<evidence type="ECO:0000256" key="3">
    <source>
        <dbReference type="ARBA" id="ARBA00022821"/>
    </source>
</evidence>
<dbReference type="InterPro" id="IPR011713">
    <property type="entry name" value="Leu-rich_rpt_3"/>
</dbReference>
<dbReference type="InterPro" id="IPR003591">
    <property type="entry name" value="Leu-rich_rpt_typical-subtyp"/>
</dbReference>